<dbReference type="Gene3D" id="3.30.565.60">
    <property type="match status" value="1"/>
</dbReference>
<dbReference type="InterPro" id="IPR049514">
    <property type="entry name" value="Fic-like_C"/>
</dbReference>
<dbReference type="Gene3D" id="3.30.950.30">
    <property type="entry name" value="Schlafen, AAA domain"/>
    <property type="match status" value="1"/>
</dbReference>
<proteinExistence type="predicted"/>
<dbReference type="Pfam" id="PF21247">
    <property type="entry name" value="Fic-like_C"/>
    <property type="match status" value="1"/>
</dbReference>
<dbReference type="EMBL" id="JACNJD010000350">
    <property type="protein sequence ID" value="MBC8179136.1"/>
    <property type="molecule type" value="Genomic_DNA"/>
</dbReference>
<sequence>MRYSVTPHQLDILLQEGEGTMLEYKESLSASFARELVALANTLGGRILLGVRDDGSVTGINDSNDLRARIQDIARNCDPPVQILVEPAGNVMVVTVRESNAKPVQCREGFFWRQGAGTQKLSREELRDFFRSEGVIRFDLSVNPRFRFPEDFDRDKFNAWLALSRISPRASIEDILINIEAAERSEGNLLFRNAGVLFFAREPRRFFNQAYITCMLFKGTARVDILDRKDFSGGIVADIEDSLRFIERNTRTAYRIEKLQRENIPEYPVKALREAITNAVMHRDWFIEGANVFVEIHADHIEVVSPGGLPTGMLPEDLGHKSIRRNPLIADLLHRIEFIEKAGTGIKRMRDEARDRGCPDPVYKATSFFAASFYPNPVVREHTEMELATNTFPVKGQVGTKLALSRHQVEILHKCREDSMLVDLMAITGRTDRTKFRHQVFGPLMEADLIEMTIPDKPRSSKQRYRITSLGEKILKQHINKGTTSR</sequence>
<evidence type="ECO:0000259" key="2">
    <source>
        <dbReference type="Pfam" id="PF21247"/>
    </source>
</evidence>
<organism evidence="3 4">
    <name type="scientific">Candidatus Desulfacyla euxinica</name>
    <dbReference type="NCBI Taxonomy" id="2841693"/>
    <lineage>
        <taxon>Bacteria</taxon>
        <taxon>Deltaproteobacteria</taxon>
        <taxon>Candidatus Desulfacyla</taxon>
    </lineage>
</organism>
<dbReference type="Pfam" id="PF13749">
    <property type="entry name" value="HATPase_c_4"/>
    <property type="match status" value="1"/>
</dbReference>
<name>A0A8J6TAE1_9DELT</name>
<dbReference type="InterPro" id="IPR038475">
    <property type="entry name" value="RecG_C_sf"/>
</dbReference>
<dbReference type="AlphaFoldDB" id="A0A8J6TAE1"/>
<protein>
    <submittedName>
        <fullName evidence="3">Putative DNA binding domain-containing protein</fullName>
    </submittedName>
</protein>
<dbReference type="InterPro" id="IPR007421">
    <property type="entry name" value="Schlafen_AlbA_2_dom"/>
</dbReference>
<dbReference type="InterPro" id="IPR038461">
    <property type="entry name" value="Schlafen_AlbA_2_dom_sf"/>
</dbReference>
<reference evidence="3 4" key="1">
    <citation type="submission" date="2020-08" db="EMBL/GenBank/DDBJ databases">
        <title>Bridging the membrane lipid divide: bacteria of the FCB group superphylum have the potential to synthesize archaeal ether lipids.</title>
        <authorList>
            <person name="Villanueva L."/>
            <person name="Von Meijenfeldt F.A.B."/>
            <person name="Westbye A.B."/>
            <person name="Yadav S."/>
            <person name="Hopmans E.C."/>
            <person name="Dutilh B.E."/>
            <person name="Sinninghe Damste J.S."/>
        </authorList>
    </citation>
    <scope>NUCLEOTIDE SEQUENCE [LARGE SCALE GENOMIC DNA]</scope>
    <source>
        <strain evidence="3">NIOZ-UU27</strain>
    </source>
</reference>
<gene>
    <name evidence="3" type="ORF">H8E19_17165</name>
</gene>
<accession>A0A8J6TAE1</accession>
<feature type="domain" description="Schlafen AlbA-2" evidence="1">
    <location>
        <begin position="18"/>
        <end position="121"/>
    </location>
</feature>
<dbReference type="Pfam" id="PF04326">
    <property type="entry name" value="SLFN_AlbA_2"/>
    <property type="match status" value="1"/>
</dbReference>
<dbReference type="PANTHER" id="PTHR30595:SF6">
    <property type="entry name" value="SCHLAFEN ALBA-2 DOMAIN-CONTAINING PROTEIN"/>
    <property type="match status" value="1"/>
</dbReference>
<dbReference type="Proteomes" id="UP000650524">
    <property type="component" value="Unassembled WGS sequence"/>
</dbReference>
<dbReference type="PANTHER" id="PTHR30595">
    <property type="entry name" value="GLPR-RELATED TRANSCRIPTIONAL REPRESSOR"/>
    <property type="match status" value="1"/>
</dbReference>
<feature type="domain" description="Filamentation induced by cAMP protein Fic-like C-terminal" evidence="2">
    <location>
        <begin position="418"/>
        <end position="468"/>
    </location>
</feature>
<comment type="caution">
    <text evidence="3">The sequence shown here is derived from an EMBL/GenBank/DDBJ whole genome shotgun (WGS) entry which is preliminary data.</text>
</comment>
<evidence type="ECO:0000313" key="3">
    <source>
        <dbReference type="EMBL" id="MBC8179136.1"/>
    </source>
</evidence>
<evidence type="ECO:0000313" key="4">
    <source>
        <dbReference type="Proteomes" id="UP000650524"/>
    </source>
</evidence>
<evidence type="ECO:0000259" key="1">
    <source>
        <dbReference type="Pfam" id="PF04326"/>
    </source>
</evidence>